<organism evidence="2 3">
    <name type="scientific">Raoultella lignicola</name>
    <dbReference type="NCBI Taxonomy" id="3040939"/>
    <lineage>
        <taxon>Bacteria</taxon>
        <taxon>Pseudomonadati</taxon>
        <taxon>Pseudomonadota</taxon>
        <taxon>Gammaproteobacteria</taxon>
        <taxon>Enterobacterales</taxon>
        <taxon>Enterobacteriaceae</taxon>
        <taxon>Klebsiella/Raoultella group</taxon>
        <taxon>Raoultella</taxon>
    </lineage>
</organism>
<keyword evidence="1" id="KW-0472">Membrane</keyword>
<dbReference type="EMBL" id="JARXNK020000058">
    <property type="protein sequence ID" value="MEL0550155.1"/>
    <property type="molecule type" value="Genomic_DNA"/>
</dbReference>
<dbReference type="Pfam" id="PF05437">
    <property type="entry name" value="AzlD"/>
    <property type="match status" value="1"/>
</dbReference>
<gene>
    <name evidence="2" type="ORF">QFI96_000290</name>
</gene>
<feature type="transmembrane region" description="Helical" evidence="1">
    <location>
        <begin position="6"/>
        <end position="28"/>
    </location>
</feature>
<protein>
    <submittedName>
        <fullName evidence="2">AzlD domain-containing protein</fullName>
    </submittedName>
</protein>
<feature type="non-terminal residue" evidence="2">
    <location>
        <position position="45"/>
    </location>
</feature>
<evidence type="ECO:0000313" key="3">
    <source>
        <dbReference type="Proteomes" id="UP001312893"/>
    </source>
</evidence>
<comment type="caution">
    <text evidence="2">The sequence shown here is derived from an EMBL/GenBank/DDBJ whole genome shotgun (WGS) entry which is preliminary data.</text>
</comment>
<keyword evidence="1" id="KW-0812">Transmembrane</keyword>
<sequence>MSDAGALIIIIAMALVTLATRWGGLYVMSFVPFNSKIKNFIQAMS</sequence>
<dbReference type="Proteomes" id="UP001312893">
    <property type="component" value="Unassembled WGS sequence"/>
</dbReference>
<name>A0ABU9F1G8_9ENTR</name>
<dbReference type="InterPro" id="IPR008407">
    <property type="entry name" value="Brnchd-chn_aa_trnsp_AzlD"/>
</dbReference>
<accession>A0ABU9F1G8</accession>
<evidence type="ECO:0000256" key="1">
    <source>
        <dbReference type="SAM" id="Phobius"/>
    </source>
</evidence>
<keyword evidence="3" id="KW-1185">Reference proteome</keyword>
<proteinExistence type="predicted"/>
<dbReference type="RefSeq" id="WP_331850745.1">
    <property type="nucleotide sequence ID" value="NZ_JARXNK020000058.1"/>
</dbReference>
<reference evidence="2 3" key="1">
    <citation type="submission" date="2024-04" db="EMBL/GenBank/DDBJ databases">
        <title>Two novel Raoultella species associated with bleeding cankers of broadleaf hosts, Raoultella scottia sp. nov. and Raoultella lignicola sp. nov.</title>
        <authorList>
            <person name="Brady C.L."/>
        </authorList>
    </citation>
    <scope>NUCLEOTIDE SEQUENCE [LARGE SCALE GENOMIC DNA]</scope>
    <source>
        <strain evidence="2 3">TW_WC1a.1</strain>
    </source>
</reference>
<evidence type="ECO:0000313" key="2">
    <source>
        <dbReference type="EMBL" id="MEL0550155.1"/>
    </source>
</evidence>
<keyword evidence="1" id="KW-1133">Transmembrane helix</keyword>